<dbReference type="Pfam" id="PF15916">
    <property type="entry name" value="DUF4743"/>
    <property type="match status" value="1"/>
</dbReference>
<dbReference type="Pfam" id="PF00293">
    <property type="entry name" value="NUDIX"/>
    <property type="match status" value="1"/>
</dbReference>
<dbReference type="InterPro" id="IPR000086">
    <property type="entry name" value="NUDIX_hydrolase_dom"/>
</dbReference>
<dbReference type="InterPro" id="IPR031804">
    <property type="entry name" value="DUF4743"/>
</dbReference>
<reference evidence="3 4" key="1">
    <citation type="journal article" date="2014" name="Genome Biol. Evol.">
        <title>The secreted proteins of Achlya hypogyna and Thraustotheca clavata identify the ancestral oomycete secretome and reveal gene acquisitions by horizontal gene transfer.</title>
        <authorList>
            <person name="Misner I."/>
            <person name="Blouin N."/>
            <person name="Leonard G."/>
            <person name="Richards T.A."/>
            <person name="Lane C.E."/>
        </authorList>
    </citation>
    <scope>NUCLEOTIDE SEQUENCE [LARGE SCALE GENOMIC DNA]</scope>
    <source>
        <strain evidence="3 4">ATCC 34112</strain>
    </source>
</reference>
<dbReference type="InterPro" id="IPR007837">
    <property type="entry name" value="DinB"/>
</dbReference>
<dbReference type="GO" id="GO:0046872">
    <property type="term" value="F:metal ion binding"/>
    <property type="evidence" value="ECO:0007669"/>
    <property type="project" value="UniProtKB-KW"/>
</dbReference>
<dbReference type="AlphaFoldDB" id="A0A1W0A5E3"/>
<name>A0A1W0A5E3_9STRA</name>
<evidence type="ECO:0000313" key="4">
    <source>
        <dbReference type="Proteomes" id="UP000243217"/>
    </source>
</evidence>
<dbReference type="STRING" id="74557.A0A1W0A5E3"/>
<proteinExistence type="predicted"/>
<evidence type="ECO:0000313" key="3">
    <source>
        <dbReference type="EMBL" id="OQS05503.1"/>
    </source>
</evidence>
<organism evidence="3 4">
    <name type="scientific">Thraustotheca clavata</name>
    <dbReference type="NCBI Taxonomy" id="74557"/>
    <lineage>
        <taxon>Eukaryota</taxon>
        <taxon>Sar</taxon>
        <taxon>Stramenopiles</taxon>
        <taxon>Oomycota</taxon>
        <taxon>Saprolegniomycetes</taxon>
        <taxon>Saprolegniales</taxon>
        <taxon>Achlyaceae</taxon>
        <taxon>Thraustotheca</taxon>
    </lineage>
</organism>
<dbReference type="EMBL" id="JNBS01000448">
    <property type="protein sequence ID" value="OQS05503.1"/>
    <property type="molecule type" value="Genomic_DNA"/>
</dbReference>
<evidence type="ECO:0000256" key="1">
    <source>
        <dbReference type="ARBA" id="ARBA00022723"/>
    </source>
</evidence>
<dbReference type="Proteomes" id="UP000243217">
    <property type="component" value="Unassembled WGS sequence"/>
</dbReference>
<dbReference type="PANTHER" id="PTHR37302:SF1">
    <property type="entry name" value="PROTEIN DINB"/>
    <property type="match status" value="1"/>
</dbReference>
<dbReference type="PROSITE" id="PS51462">
    <property type="entry name" value="NUDIX"/>
    <property type="match status" value="1"/>
</dbReference>
<sequence length="443" mass="50361">MNKAPATMNARYNVWANSKLLEAIAPVRSKEYFAHQRLPFRSIHGTLNHIILADKLLYGRLSGGDANTTLAKYWDRPDQELYAQEGAKKTYWEEYLPTREETAKELIVQAKKMVDLVDTLPSSDTKIVYRATDGFMKEKNVGFLVLHAVNHATHHRGQITAVLAQMNQPPPSLDFSICSSCLLHDLISIMSMYLLQAYPNVFVHEKEAICLHSSLKNENELSPAMEIVAKDLINSNIIKEKWKGEEYGARNNSEDIIFHIDRGAATFFGITQFGCHLNGYVRHGPNDFSIWMGLRDKSRSRWPNRWDSIAGGGLPLDISPWDNMLKEAFEEAGLKNISHLMTSVGALSYVNSEPEGLKNNTMYVFDIAMTEDMIPKIQEDEVDHFELWPLDKVFDLIENSPECFKPDICMLLVDFGIRHGILTADNTHQYTKLIQSLHTSPPY</sequence>
<dbReference type="CDD" id="cd03676">
    <property type="entry name" value="NUDIX_Tnr3_like"/>
    <property type="match status" value="1"/>
</dbReference>
<dbReference type="Gene3D" id="3.90.79.10">
    <property type="entry name" value="Nucleoside Triphosphate Pyrophosphohydrolase"/>
    <property type="match status" value="1"/>
</dbReference>
<dbReference type="SUPFAM" id="SSF55811">
    <property type="entry name" value="Nudix"/>
    <property type="match status" value="1"/>
</dbReference>
<dbReference type="OrthoDB" id="10261522at2759"/>
<feature type="domain" description="Nudix hydrolase" evidence="2">
    <location>
        <begin position="272"/>
        <end position="410"/>
    </location>
</feature>
<keyword evidence="1" id="KW-0479">Metal-binding</keyword>
<dbReference type="InterPro" id="IPR034660">
    <property type="entry name" value="DinB/YfiT-like"/>
</dbReference>
<dbReference type="Gene3D" id="1.20.120.450">
    <property type="entry name" value="dinb family like domain"/>
    <property type="match status" value="1"/>
</dbReference>
<dbReference type="GO" id="GO:0044715">
    <property type="term" value="F:8-oxo-dGDP phosphatase activity"/>
    <property type="evidence" value="ECO:0007669"/>
    <property type="project" value="UniProtKB-ARBA"/>
</dbReference>
<gene>
    <name evidence="3" type="ORF">THRCLA_02366</name>
</gene>
<accession>A0A1W0A5E3</accession>
<protein>
    <recommendedName>
        <fullName evidence="2">Nudix hydrolase domain-containing protein</fullName>
    </recommendedName>
</protein>
<evidence type="ECO:0000259" key="2">
    <source>
        <dbReference type="PROSITE" id="PS51462"/>
    </source>
</evidence>
<keyword evidence="4" id="KW-1185">Reference proteome</keyword>
<dbReference type="Pfam" id="PF05163">
    <property type="entry name" value="DinB"/>
    <property type="match status" value="1"/>
</dbReference>
<comment type="caution">
    <text evidence="3">The sequence shown here is derived from an EMBL/GenBank/DDBJ whole genome shotgun (WGS) entry which is preliminary data.</text>
</comment>
<dbReference type="SUPFAM" id="SSF109854">
    <property type="entry name" value="DinB/YfiT-like putative metalloenzymes"/>
    <property type="match status" value="1"/>
</dbReference>
<dbReference type="FunFam" id="3.90.79.10:FF:000019">
    <property type="entry name" value="Thiamin pyrophosphokinase, putative"/>
    <property type="match status" value="1"/>
</dbReference>
<dbReference type="InterPro" id="IPR015797">
    <property type="entry name" value="NUDIX_hydrolase-like_dom_sf"/>
</dbReference>
<dbReference type="PANTHER" id="PTHR37302">
    <property type="entry name" value="SLR1116 PROTEIN"/>
    <property type="match status" value="1"/>
</dbReference>